<evidence type="ECO:0000256" key="1">
    <source>
        <dbReference type="SAM" id="MobiDB-lite"/>
    </source>
</evidence>
<gene>
    <name evidence="2" type="ORF">OH76DRAFT_1416550</name>
</gene>
<feature type="compositionally biased region" description="Polar residues" evidence="1">
    <location>
        <begin position="18"/>
        <end position="38"/>
    </location>
</feature>
<accession>A0A371DK57</accession>
<organism evidence="2 3">
    <name type="scientific">Lentinus brumalis</name>
    <dbReference type="NCBI Taxonomy" id="2498619"/>
    <lineage>
        <taxon>Eukaryota</taxon>
        <taxon>Fungi</taxon>
        <taxon>Dikarya</taxon>
        <taxon>Basidiomycota</taxon>
        <taxon>Agaricomycotina</taxon>
        <taxon>Agaricomycetes</taxon>
        <taxon>Polyporales</taxon>
        <taxon>Polyporaceae</taxon>
        <taxon>Lentinus</taxon>
    </lineage>
</organism>
<feature type="region of interest" description="Disordered" evidence="1">
    <location>
        <begin position="1"/>
        <end position="106"/>
    </location>
</feature>
<protein>
    <submittedName>
        <fullName evidence="2">Uncharacterized protein</fullName>
    </submittedName>
</protein>
<name>A0A371DK57_9APHY</name>
<dbReference type="AlphaFoldDB" id="A0A371DK57"/>
<dbReference type="Proteomes" id="UP000256964">
    <property type="component" value="Unassembled WGS sequence"/>
</dbReference>
<evidence type="ECO:0000313" key="2">
    <source>
        <dbReference type="EMBL" id="RDX52913.1"/>
    </source>
</evidence>
<feature type="compositionally biased region" description="Low complexity" evidence="1">
    <location>
        <begin position="144"/>
        <end position="156"/>
    </location>
</feature>
<feature type="compositionally biased region" description="Polar residues" evidence="1">
    <location>
        <begin position="173"/>
        <end position="197"/>
    </location>
</feature>
<feature type="compositionally biased region" description="Low complexity" evidence="1">
    <location>
        <begin position="69"/>
        <end position="88"/>
    </location>
</feature>
<keyword evidence="3" id="KW-1185">Reference proteome</keyword>
<reference evidence="2 3" key="1">
    <citation type="journal article" date="2018" name="Biotechnol. Biofuels">
        <title>Integrative visual omics of the white-rot fungus Polyporus brumalis exposes the biotechnological potential of its oxidative enzymes for delignifying raw plant biomass.</title>
        <authorList>
            <person name="Miyauchi S."/>
            <person name="Rancon A."/>
            <person name="Drula E."/>
            <person name="Hage H."/>
            <person name="Chaduli D."/>
            <person name="Favel A."/>
            <person name="Grisel S."/>
            <person name="Henrissat B."/>
            <person name="Herpoel-Gimbert I."/>
            <person name="Ruiz-Duenas F.J."/>
            <person name="Chevret D."/>
            <person name="Hainaut M."/>
            <person name="Lin J."/>
            <person name="Wang M."/>
            <person name="Pangilinan J."/>
            <person name="Lipzen A."/>
            <person name="Lesage-Meessen L."/>
            <person name="Navarro D."/>
            <person name="Riley R."/>
            <person name="Grigoriev I.V."/>
            <person name="Zhou S."/>
            <person name="Raouche S."/>
            <person name="Rosso M.N."/>
        </authorList>
    </citation>
    <scope>NUCLEOTIDE SEQUENCE [LARGE SCALE GENOMIC DNA]</scope>
    <source>
        <strain evidence="2 3">BRFM 1820</strain>
    </source>
</reference>
<dbReference type="EMBL" id="KZ857389">
    <property type="protein sequence ID" value="RDX52913.1"/>
    <property type="molecule type" value="Genomic_DNA"/>
</dbReference>
<feature type="region of interest" description="Disordered" evidence="1">
    <location>
        <begin position="141"/>
        <end position="197"/>
    </location>
</feature>
<sequence>MSRRRTKNSQRGYFDLGTSPSVRLTPTGSPTRGASPSRDSAERTPEPPRALTHGMWFLERGGSEESTPSVTSNEESSATSSPSGSPTEDLPFGFGEVRSPSESDSYSSFLNKYCYYTGASDTFLDLPADAIQRSHSASSVEEFLSTSPSPTYLLSPGETPTRSSSYDDVVSIGSGTTTPTARSMSIGMSSPQLLSAA</sequence>
<dbReference type="STRING" id="139420.A0A371DK57"/>
<proteinExistence type="predicted"/>
<evidence type="ECO:0000313" key="3">
    <source>
        <dbReference type="Proteomes" id="UP000256964"/>
    </source>
</evidence>